<dbReference type="InterPro" id="IPR019019">
    <property type="entry name" value="H-type_lectin_domain"/>
</dbReference>
<comment type="caution">
    <text evidence="2">The sequence shown here is derived from an EMBL/GenBank/DDBJ whole genome shotgun (WGS) entry which is preliminary data.</text>
</comment>
<proteinExistence type="predicted"/>
<feature type="domain" description="H-type lectin" evidence="1">
    <location>
        <begin position="62"/>
        <end position="127"/>
    </location>
</feature>
<feature type="domain" description="H-type lectin" evidence="1">
    <location>
        <begin position="240"/>
        <end position="305"/>
    </location>
</feature>
<reference evidence="3" key="1">
    <citation type="submission" date="2024-06" db="EMBL/GenBank/DDBJ databases">
        <title>Multi-omics analyses provide insights into the biosynthesis of the anticancer antibiotic pleurotin in Hohenbuehelia grisea.</title>
        <authorList>
            <person name="Weaver J.A."/>
            <person name="Alberti F."/>
        </authorList>
    </citation>
    <scope>NUCLEOTIDE SEQUENCE [LARGE SCALE GENOMIC DNA]</scope>
    <source>
        <strain evidence="3">T-177</strain>
    </source>
</reference>
<dbReference type="Gene3D" id="2.60.40.2080">
    <property type="match status" value="3"/>
</dbReference>
<dbReference type="InterPro" id="IPR037221">
    <property type="entry name" value="H-type_lectin_dom_sf"/>
</dbReference>
<accession>A0ABR3JIK5</accession>
<dbReference type="EMBL" id="JASNQZ010000006">
    <property type="protein sequence ID" value="KAL0955593.1"/>
    <property type="molecule type" value="Genomic_DNA"/>
</dbReference>
<evidence type="ECO:0000313" key="3">
    <source>
        <dbReference type="Proteomes" id="UP001556367"/>
    </source>
</evidence>
<dbReference type="PANTHER" id="PTHR46938">
    <property type="entry name" value="DISCOIDIN-1 SUBUNIT A-RELATED-RELATED"/>
    <property type="match status" value="1"/>
</dbReference>
<dbReference type="Proteomes" id="UP001556367">
    <property type="component" value="Unassembled WGS sequence"/>
</dbReference>
<dbReference type="SUPFAM" id="SSF141086">
    <property type="entry name" value="Agglutinin HPA-like"/>
    <property type="match status" value="3"/>
</dbReference>
<evidence type="ECO:0000313" key="2">
    <source>
        <dbReference type="EMBL" id="KAL0955593.1"/>
    </source>
</evidence>
<dbReference type="Pfam" id="PF09458">
    <property type="entry name" value="H_lectin"/>
    <property type="match status" value="3"/>
</dbReference>
<gene>
    <name evidence="2" type="ORF">HGRIS_001829</name>
</gene>
<feature type="domain" description="H-type lectin" evidence="1">
    <location>
        <begin position="155"/>
        <end position="218"/>
    </location>
</feature>
<name>A0ABR3JIK5_9AGAR</name>
<keyword evidence="3" id="KW-1185">Reference proteome</keyword>
<dbReference type="InterPro" id="IPR052487">
    <property type="entry name" value="Galactose-binding_lectin"/>
</dbReference>
<sequence length="319" mass="35380">MQRTLIPTRRTIVPMRSATPATPPSSIYQQAEKTSPTVVAGSACTFNHPADAGIGRGQSLFVPFYRPYDVPPEISIALNMLDLNNNPTDDYHFHLRTRHEITRAYIALLIDAPSTLMYNVGISWLAIPQDVRCIQTGTWSFGDDAENYTSSCITERISFASSFASQPKVLLAFRQLELAGEWYAHAQSYDIDTRGFNISSQVMRGTTLASGVVTWIAFPADLPGIWPGSFSVRPNSERGSVHFGVAFRATPQIFTGFVKIDVDNKANLRIRQPQIFNVTTTSFDWELPSWWGTVVNEVVVSYLAIERNGDFSSLSATGL</sequence>
<organism evidence="2 3">
    <name type="scientific">Hohenbuehelia grisea</name>
    <dbReference type="NCBI Taxonomy" id="104357"/>
    <lineage>
        <taxon>Eukaryota</taxon>
        <taxon>Fungi</taxon>
        <taxon>Dikarya</taxon>
        <taxon>Basidiomycota</taxon>
        <taxon>Agaricomycotina</taxon>
        <taxon>Agaricomycetes</taxon>
        <taxon>Agaricomycetidae</taxon>
        <taxon>Agaricales</taxon>
        <taxon>Pleurotineae</taxon>
        <taxon>Pleurotaceae</taxon>
        <taxon>Hohenbuehelia</taxon>
    </lineage>
</organism>
<protein>
    <recommendedName>
        <fullName evidence="1">H-type lectin domain-containing protein</fullName>
    </recommendedName>
</protein>
<evidence type="ECO:0000259" key="1">
    <source>
        <dbReference type="Pfam" id="PF09458"/>
    </source>
</evidence>